<dbReference type="InterPro" id="IPR013221">
    <property type="entry name" value="Mur_ligase_cen"/>
</dbReference>
<dbReference type="SUPFAM" id="SSF53244">
    <property type="entry name" value="MurD-like peptide ligases, peptide-binding domain"/>
    <property type="match status" value="1"/>
</dbReference>
<feature type="transmembrane region" description="Helical" evidence="4">
    <location>
        <begin position="90"/>
        <end position="108"/>
    </location>
</feature>
<evidence type="ECO:0000313" key="7">
    <source>
        <dbReference type="EMBL" id="VUZ84159.1"/>
    </source>
</evidence>
<keyword evidence="3" id="KW-0067">ATP-binding</keyword>
<dbReference type="PANTHER" id="PTHR43024">
    <property type="entry name" value="UDP-N-ACETYLMURAMOYL-TRIPEPTIDE--D-ALANYL-D-ALANINE LIGASE"/>
    <property type="match status" value="1"/>
</dbReference>
<feature type="transmembrane region" description="Helical" evidence="4">
    <location>
        <begin position="63"/>
        <end position="84"/>
    </location>
</feature>
<evidence type="ECO:0000256" key="2">
    <source>
        <dbReference type="ARBA" id="ARBA00022741"/>
    </source>
</evidence>
<evidence type="ECO:0000259" key="6">
    <source>
        <dbReference type="Pfam" id="PF08245"/>
    </source>
</evidence>
<dbReference type="PANTHER" id="PTHR43024:SF1">
    <property type="entry name" value="UDP-N-ACETYLMURAMOYL-TRIPEPTIDE--D-ALANYL-D-ALANINE LIGASE"/>
    <property type="match status" value="1"/>
</dbReference>
<reference evidence="7 8" key="1">
    <citation type="submission" date="2019-07" db="EMBL/GenBank/DDBJ databases">
        <authorList>
            <person name="Cremers G."/>
        </authorList>
    </citation>
    <scope>NUCLEOTIDE SEQUENCE [LARGE SCALE GENOMIC DNA]</scope>
</reference>
<feature type="transmembrane region" description="Helical" evidence="4">
    <location>
        <begin position="20"/>
        <end position="42"/>
    </location>
</feature>
<keyword evidence="2" id="KW-0547">Nucleotide-binding</keyword>
<dbReference type="Pfam" id="PF08245">
    <property type="entry name" value="Mur_ligase_M"/>
    <property type="match status" value="1"/>
</dbReference>
<accession>A0A564ZFR0</accession>
<dbReference type="InterPro" id="IPR004101">
    <property type="entry name" value="Mur_ligase_C"/>
</dbReference>
<dbReference type="Proteomes" id="UP000334340">
    <property type="component" value="Unassembled WGS sequence"/>
</dbReference>
<evidence type="ECO:0000256" key="3">
    <source>
        <dbReference type="ARBA" id="ARBA00022840"/>
    </source>
</evidence>
<keyword evidence="8" id="KW-1185">Reference proteome</keyword>
<dbReference type="AlphaFoldDB" id="A0A564ZFR0"/>
<feature type="domain" description="Mur ligase central" evidence="6">
    <location>
        <begin position="218"/>
        <end position="411"/>
    </location>
</feature>
<protein>
    <submittedName>
        <fullName evidence="7">UDP-N-acetylmuramoylalanyl-D-glutamate 2, 6-diaminopimelate ligase (UDP-N-acetylmuramyl-tripeptide synthetase)</fullName>
        <ecNumber evidence="7">6.3.2.13</ecNumber>
    </submittedName>
</protein>
<evidence type="ECO:0000313" key="8">
    <source>
        <dbReference type="Proteomes" id="UP000334340"/>
    </source>
</evidence>
<feature type="domain" description="Mur ligase C-terminal" evidence="5">
    <location>
        <begin position="434"/>
        <end position="553"/>
    </location>
</feature>
<dbReference type="Gene3D" id="3.90.190.20">
    <property type="entry name" value="Mur ligase, C-terminal domain"/>
    <property type="match status" value="1"/>
</dbReference>
<dbReference type="GO" id="GO:0005524">
    <property type="term" value="F:ATP binding"/>
    <property type="evidence" value="ECO:0007669"/>
    <property type="project" value="UniProtKB-KW"/>
</dbReference>
<dbReference type="Pfam" id="PF02875">
    <property type="entry name" value="Mur_ligase_C"/>
    <property type="match status" value="1"/>
</dbReference>
<dbReference type="InterPro" id="IPR036565">
    <property type="entry name" value="Mur-like_cat_sf"/>
</dbReference>
<organism evidence="7 8">
    <name type="scientific">Candidatus Methylomirabilis lanthanidiphila</name>
    <dbReference type="NCBI Taxonomy" id="2211376"/>
    <lineage>
        <taxon>Bacteria</taxon>
        <taxon>Candidatus Methylomirabilota</taxon>
        <taxon>Candidatus Methylomirabilia</taxon>
        <taxon>Candidatus Methylomirabilales</taxon>
        <taxon>Candidatus Methylomirabilaceae</taxon>
        <taxon>Candidatus Methylomirabilis</taxon>
    </lineage>
</organism>
<sequence length="566" mass="61220">MLGQSVTRWHHVLGSSLAGRAVATVLPCMAVVVARHLDLIYVTQLERYNSARLRGWVARHWGIVLDGRGALIQVAVVGIGILLARLALPFSGVVLYMVWLTAGIWLSARYPSLQVSQRLQWTPRTIRLAAVTGVLAVAALIVTSWLIMAVLSQLLAAPRLLLVGIGLVAGLCVVSEVAAGTILTANLGLASLERSINQRFYAQATARMRQYPGEVIGITGSYGKTTTKFIAAALLQRRYSVFKTPDGVNTTMGIVRVVRETLQDDHRFFVVEVAAYGPGEIREVCEILRPRLGILTAVGVQHLERFGTPERIAEAKYELIASLPSDGLAIVNADDPVCLQLAERARREGRRVLLYGIGEDGRALGVRGKDVKLSSKGSAFRVETEQGIAMFETRLLGGWNINNILGATAAALECGMPLEEIADGVKALTPAPKRLELREEGGVIKLIDVANANPRGAQMALEVLDQFEGGSKILITPGMVELGQIEAEENRRLGRAAAAVCDYVVLVGPQQTQPLREGLREAGFAGSRVLVARHAGEVAECLKAIVHEGDILLYENRLPDTYLEFA</sequence>
<keyword evidence="4" id="KW-1133">Transmembrane helix</keyword>
<proteinExistence type="predicted"/>
<evidence type="ECO:0000259" key="5">
    <source>
        <dbReference type="Pfam" id="PF02875"/>
    </source>
</evidence>
<dbReference type="GO" id="GO:0008765">
    <property type="term" value="F:UDP-N-acetylmuramoylalanyl-D-glutamate-2,6-diaminopimelate ligase activity"/>
    <property type="evidence" value="ECO:0007669"/>
    <property type="project" value="UniProtKB-EC"/>
</dbReference>
<evidence type="ECO:0000256" key="4">
    <source>
        <dbReference type="SAM" id="Phobius"/>
    </source>
</evidence>
<keyword evidence="1 7" id="KW-0436">Ligase</keyword>
<feature type="transmembrane region" description="Helical" evidence="4">
    <location>
        <begin position="160"/>
        <end position="189"/>
    </location>
</feature>
<keyword evidence="4" id="KW-0812">Transmembrane</keyword>
<evidence type="ECO:0000256" key="1">
    <source>
        <dbReference type="ARBA" id="ARBA00022598"/>
    </source>
</evidence>
<name>A0A564ZFR0_9BACT</name>
<dbReference type="EC" id="6.3.2.13" evidence="7"/>
<dbReference type="EMBL" id="CABIKM010000006">
    <property type="protein sequence ID" value="VUZ84159.1"/>
    <property type="molecule type" value="Genomic_DNA"/>
</dbReference>
<dbReference type="SUPFAM" id="SSF53623">
    <property type="entry name" value="MurD-like peptide ligases, catalytic domain"/>
    <property type="match status" value="1"/>
</dbReference>
<feature type="transmembrane region" description="Helical" evidence="4">
    <location>
        <begin position="128"/>
        <end position="148"/>
    </location>
</feature>
<dbReference type="Gene3D" id="3.40.1190.10">
    <property type="entry name" value="Mur-like, catalytic domain"/>
    <property type="match status" value="1"/>
</dbReference>
<dbReference type="InterPro" id="IPR036615">
    <property type="entry name" value="Mur_ligase_C_dom_sf"/>
</dbReference>
<dbReference type="InterPro" id="IPR051046">
    <property type="entry name" value="MurCDEF_CellWall_CoF430Synth"/>
</dbReference>
<keyword evidence="4" id="KW-0472">Membrane</keyword>
<gene>
    <name evidence="7" type="ORF">MELA_00525</name>
</gene>